<organism evidence="6">
    <name type="scientific">uncultured Chloroflexota bacterium</name>
    <dbReference type="NCBI Taxonomy" id="166587"/>
    <lineage>
        <taxon>Bacteria</taxon>
        <taxon>Bacillati</taxon>
        <taxon>Chloroflexota</taxon>
        <taxon>environmental samples</taxon>
    </lineage>
</organism>
<proteinExistence type="predicted"/>
<dbReference type="SUPFAM" id="SSF56059">
    <property type="entry name" value="Glutathione synthetase ATP-binding domain-like"/>
    <property type="match status" value="1"/>
</dbReference>
<dbReference type="EMBL" id="CADCTC010000131">
    <property type="protein sequence ID" value="CAA9252240.1"/>
    <property type="molecule type" value="Genomic_DNA"/>
</dbReference>
<dbReference type="Pfam" id="PF00391">
    <property type="entry name" value="PEP-utilizers"/>
    <property type="match status" value="1"/>
</dbReference>
<dbReference type="AlphaFoldDB" id="A0A6J4IJP5"/>
<feature type="domain" description="Pyruvate phosphate dikinase AMP/ATP-binding" evidence="5">
    <location>
        <begin position="28"/>
        <end position="332"/>
    </location>
</feature>
<dbReference type="GO" id="GO:0005524">
    <property type="term" value="F:ATP binding"/>
    <property type="evidence" value="ECO:0007669"/>
    <property type="project" value="UniProtKB-KW"/>
</dbReference>
<dbReference type="Pfam" id="PF01326">
    <property type="entry name" value="PPDK_N"/>
    <property type="match status" value="1"/>
</dbReference>
<dbReference type="Gene3D" id="3.30.1490.20">
    <property type="entry name" value="ATP-grasp fold, A domain"/>
    <property type="match status" value="1"/>
</dbReference>
<dbReference type="SUPFAM" id="SSF52009">
    <property type="entry name" value="Phosphohistidine domain"/>
    <property type="match status" value="1"/>
</dbReference>
<dbReference type="PANTHER" id="PTHR43615:SF1">
    <property type="entry name" value="PPDK_N DOMAIN-CONTAINING PROTEIN"/>
    <property type="match status" value="1"/>
</dbReference>
<reference evidence="6" key="1">
    <citation type="submission" date="2020-02" db="EMBL/GenBank/DDBJ databases">
        <authorList>
            <person name="Meier V. D."/>
        </authorList>
    </citation>
    <scope>NUCLEOTIDE SEQUENCE</scope>
    <source>
        <strain evidence="6">AVDCRST_MAG77</strain>
    </source>
</reference>
<dbReference type="Gene3D" id="3.30.470.20">
    <property type="entry name" value="ATP-grasp fold, B domain"/>
    <property type="match status" value="1"/>
</dbReference>
<dbReference type="GO" id="GO:0008986">
    <property type="term" value="F:pyruvate, water dikinase activity"/>
    <property type="evidence" value="ECO:0007669"/>
    <property type="project" value="UniProtKB-EC"/>
</dbReference>
<keyword evidence="2" id="KW-0067">ATP-binding</keyword>
<evidence type="ECO:0000256" key="3">
    <source>
        <dbReference type="SAM" id="MobiDB-lite"/>
    </source>
</evidence>
<keyword evidence="1" id="KW-0547">Nucleotide-binding</keyword>
<sequence>MVPWCSNTVAQQPYILPLHELDRSQLALAGGKAANLGETLKAGLPVPPGFCVTTHAYAATAEGADLTALLHQLAVTAPDDAGTLAALAARARSALLTAPIPEAVALAVRDAYAALSSGSSQGTRVAVRSSATAEDLPGASFAGQQDTYLNITGQDAVLDAVRRCWASLWTDRAVTYRAHNGIDPHDVRLAVVVQRQVDSAIAGVMFTANPLTGTRHQAVIDASPGLGEAVVSGAVTPDHFVVDLPTGRVVERHIGDKRLRIESLPDGGTRHVELPPDHPLATTACLDDAQLRDLARLARRVEEYYGEPQDTEWAIDAAGPLWLLQSRPITTLYPLPANAPPPDRALRVYFSFNVAQGVYAPLTPMGIQAIRLLGAAFARLVGYPVGDSVAGLPAAIEAGHRLFFDVTPVIRSPLGRRIAPFLARNMEARSGAALPVLFNDPRLSPARGTRRFALHLAAVFVRTRLPLRILRVLLRPAAARDAVQRAAVRALALADVPAGASAADRLDAFQRMLLEGMPMLLLRVVPTVIAGFLTYGIAARLLRGHATPDELQAVRRGLPHNPTTEMDLELWRLSRGIRADGPSAAALRDRTTDDLGAAYAARSLPAVLQQGLDGFLTRYGHRGVAEIDLGEPRWRDDPGHILGALANYLAQDDATFDPEAHFARLAAEADAAIRTLSRRAGRSNPLAGAAVSLLLKRHRQIAGLREAPKFHVVSMFDRGRQVLAPVAHELVEAGRLDAPEDVYQLTLPELRVAIAGADVRPIARRRHAEAEVERRRRRIPRWLLSDGTEVEGRTPPGATGGGADPNVLVGAPASSGEVTAKARVILDPTGARLEPGEILVAPSTDPGWTPLFLTAGGLVMEMGGAMSHGAVVAREYGIPAVVGVAGAIARISSGQRITIDGAAGTITIADASAEGAAALP</sequence>
<name>A0A6J4IJP5_9CHLR</name>
<evidence type="ECO:0000259" key="4">
    <source>
        <dbReference type="Pfam" id="PF00391"/>
    </source>
</evidence>
<feature type="region of interest" description="Disordered" evidence="3">
    <location>
        <begin position="786"/>
        <end position="805"/>
    </location>
</feature>
<keyword evidence="6" id="KW-0808">Transferase</keyword>
<dbReference type="InterPro" id="IPR013815">
    <property type="entry name" value="ATP_grasp_subdomain_1"/>
</dbReference>
<dbReference type="PANTHER" id="PTHR43615">
    <property type="entry name" value="PHOSPHOENOLPYRUVATE SYNTHASE-RELATED"/>
    <property type="match status" value="1"/>
</dbReference>
<dbReference type="InterPro" id="IPR008279">
    <property type="entry name" value="PEP-util_enz_mobile_dom"/>
</dbReference>
<feature type="domain" description="PEP-utilising enzyme mobile" evidence="4">
    <location>
        <begin position="834"/>
        <end position="904"/>
    </location>
</feature>
<evidence type="ECO:0000256" key="2">
    <source>
        <dbReference type="ARBA" id="ARBA00022840"/>
    </source>
</evidence>
<evidence type="ECO:0000313" key="6">
    <source>
        <dbReference type="EMBL" id="CAA9252240.1"/>
    </source>
</evidence>
<dbReference type="InterPro" id="IPR036637">
    <property type="entry name" value="Phosphohistidine_dom_sf"/>
</dbReference>
<gene>
    <name evidence="6" type="ORF">AVDCRST_MAG77-2251</name>
</gene>
<dbReference type="Gene3D" id="3.50.30.10">
    <property type="entry name" value="Phosphohistidine domain"/>
    <property type="match status" value="1"/>
</dbReference>
<protein>
    <submittedName>
        <fullName evidence="6">Phosphoenolpyruvate synthase</fullName>
        <ecNumber evidence="6">2.7.9.2</ecNumber>
    </submittedName>
</protein>
<dbReference type="EC" id="2.7.9.2" evidence="6"/>
<evidence type="ECO:0000256" key="1">
    <source>
        <dbReference type="ARBA" id="ARBA00022741"/>
    </source>
</evidence>
<dbReference type="InterPro" id="IPR051549">
    <property type="entry name" value="PEP_Utilizing_Enz"/>
</dbReference>
<evidence type="ECO:0000259" key="5">
    <source>
        <dbReference type="Pfam" id="PF01326"/>
    </source>
</evidence>
<dbReference type="InterPro" id="IPR002192">
    <property type="entry name" value="PPDK_AMP/ATP-bd"/>
</dbReference>
<dbReference type="FunFam" id="3.30.1490.20:FF:000010">
    <property type="entry name" value="Phosphoenolpyruvate synthase"/>
    <property type="match status" value="1"/>
</dbReference>
<accession>A0A6J4IJP5</accession>
<keyword evidence="6" id="KW-0670">Pyruvate</keyword>